<reference evidence="1 2" key="1">
    <citation type="submission" date="2023-12" db="EMBL/GenBank/DDBJ databases">
        <title>Friends and Foes: Symbiotic and Algicidal bacterial influence on Karenia brevis blooms.</title>
        <authorList>
            <person name="Fei C."/>
            <person name="Mohamed A.R."/>
            <person name="Booker A."/>
            <person name="Arshad M."/>
            <person name="Klass S."/>
            <person name="Ahn S."/>
            <person name="Gilbert P.M."/>
            <person name="Heil C.A."/>
            <person name="Martinez J.M."/>
            <person name="Amin S.A."/>
        </authorList>
    </citation>
    <scope>NUCLEOTIDE SEQUENCE [LARGE SCALE GENOMIC DNA]</scope>
    <source>
        <strain evidence="1 2">CE15</strain>
    </source>
</reference>
<comment type="caution">
    <text evidence="1">The sequence shown here is derived from an EMBL/GenBank/DDBJ whole genome shotgun (WGS) entry which is preliminary data.</text>
</comment>
<dbReference type="Proteomes" id="UP001382455">
    <property type="component" value="Unassembled WGS sequence"/>
</dbReference>
<protein>
    <recommendedName>
        <fullName evidence="3">PIN-like domain-containing protein</fullName>
    </recommendedName>
</protein>
<sequence>MMKMIFVDAENIGLKELEKVNATIIDKVFVFSKVESIKRVCEQQLFLCLSDYPSSSNQADFYIIAYLSRILTSLPKSQVKNVEFYLYTNDTSLIDAFEFQCALFGAKTSIIKTKDDTVVPIHPKTHVELVFEALHQPRPLNDKLQKQLGLTKADFCRAITSLNKANKITRSPSNKKHWVQKTA</sequence>
<evidence type="ECO:0008006" key="3">
    <source>
        <dbReference type="Google" id="ProtNLM"/>
    </source>
</evidence>
<dbReference type="RefSeq" id="WP_336435301.1">
    <property type="nucleotide sequence ID" value="NZ_JBAWKS010000001.1"/>
</dbReference>
<dbReference type="EMBL" id="JBAWKS010000001">
    <property type="protein sequence ID" value="MEI4549933.1"/>
    <property type="molecule type" value="Genomic_DNA"/>
</dbReference>
<organism evidence="1 2">
    <name type="scientific">Pseudoalteromonas spongiae</name>
    <dbReference type="NCBI Taxonomy" id="298657"/>
    <lineage>
        <taxon>Bacteria</taxon>
        <taxon>Pseudomonadati</taxon>
        <taxon>Pseudomonadota</taxon>
        <taxon>Gammaproteobacteria</taxon>
        <taxon>Alteromonadales</taxon>
        <taxon>Pseudoalteromonadaceae</taxon>
        <taxon>Pseudoalteromonas</taxon>
    </lineage>
</organism>
<proteinExistence type="predicted"/>
<keyword evidence="2" id="KW-1185">Reference proteome</keyword>
<accession>A0ABU8ESJ1</accession>
<evidence type="ECO:0000313" key="1">
    <source>
        <dbReference type="EMBL" id="MEI4549933.1"/>
    </source>
</evidence>
<evidence type="ECO:0000313" key="2">
    <source>
        <dbReference type="Proteomes" id="UP001382455"/>
    </source>
</evidence>
<name>A0ABU8ESJ1_9GAMM</name>
<gene>
    <name evidence="1" type="ORF">WAE96_09615</name>
</gene>